<comment type="caution">
    <text evidence="8">The sequence shown here is derived from an EMBL/GenBank/DDBJ whole genome shotgun (WGS) entry which is preliminary data.</text>
</comment>
<evidence type="ECO:0000313" key="9">
    <source>
        <dbReference type="Proteomes" id="UP000013909"/>
    </source>
</evidence>
<dbReference type="PROSITE" id="PS50110">
    <property type="entry name" value="RESPONSE_REGULATORY"/>
    <property type="match status" value="1"/>
</dbReference>
<dbReference type="Proteomes" id="UP000013909">
    <property type="component" value="Unassembled WGS sequence"/>
</dbReference>
<keyword evidence="5" id="KW-0804">Transcription</keyword>
<feature type="domain" description="Response regulatory" evidence="7">
    <location>
        <begin position="1"/>
        <end position="120"/>
    </location>
</feature>
<proteinExistence type="predicted"/>
<evidence type="ECO:0000256" key="1">
    <source>
        <dbReference type="ARBA" id="ARBA00022553"/>
    </source>
</evidence>
<sequence length="259" mass="29213">MLLLEDDPILGELIRSDLDEMFPMGQIEVVGPAFTVSEAVGLLQAELPDMALLDIELSGDRTAGIRLAQHINQTRPIPLVFLSGLPRNEGFELAKLTAPYSYLTKPYQSQQLADTLELLMVRENQRKAGGTVSASTIPKAIFVSTGYGELTPLPLDKLVLLEADGKIIRAYLQDEERPIVFTSPGLKNFFMDYQRELEGDFFHLSRKHVISLSKIQQVKDNHIRLVRHSPDSKHTYFEIPIPKNGDSRRLLFSRLRGSW</sequence>
<keyword evidence="2" id="KW-0902">Two-component regulatory system</keyword>
<dbReference type="AlphaFoldDB" id="R7ZL46"/>
<keyword evidence="8" id="KW-0418">Kinase</keyword>
<evidence type="ECO:0000256" key="6">
    <source>
        <dbReference type="PROSITE-ProRule" id="PRU00169"/>
    </source>
</evidence>
<accession>R7ZL46</accession>
<dbReference type="Pfam" id="PF00072">
    <property type="entry name" value="Response_reg"/>
    <property type="match status" value="1"/>
</dbReference>
<evidence type="ECO:0000259" key="7">
    <source>
        <dbReference type="PROSITE" id="PS50110"/>
    </source>
</evidence>
<evidence type="ECO:0000313" key="8">
    <source>
        <dbReference type="EMBL" id="EON74754.1"/>
    </source>
</evidence>
<dbReference type="SMART" id="SM00448">
    <property type="entry name" value="REC"/>
    <property type="match status" value="1"/>
</dbReference>
<keyword evidence="9" id="KW-1185">Reference proteome</keyword>
<keyword evidence="3" id="KW-0805">Transcription regulation</keyword>
<dbReference type="GO" id="GO:0005829">
    <property type="term" value="C:cytosol"/>
    <property type="evidence" value="ECO:0007669"/>
    <property type="project" value="TreeGrafter"/>
</dbReference>
<feature type="modified residue" description="4-aspartylphosphate" evidence="6">
    <location>
        <position position="54"/>
    </location>
</feature>
<dbReference type="STRING" id="1232681.ADIS_4773"/>
<dbReference type="InterPro" id="IPR001789">
    <property type="entry name" value="Sig_transdc_resp-reg_receiver"/>
</dbReference>
<organism evidence="8 9">
    <name type="scientific">Lunatimonas lonarensis</name>
    <dbReference type="NCBI Taxonomy" id="1232681"/>
    <lineage>
        <taxon>Bacteria</taxon>
        <taxon>Pseudomonadati</taxon>
        <taxon>Bacteroidota</taxon>
        <taxon>Cytophagia</taxon>
        <taxon>Cytophagales</taxon>
        <taxon>Cyclobacteriaceae</taxon>
    </lineage>
</organism>
<evidence type="ECO:0000256" key="2">
    <source>
        <dbReference type="ARBA" id="ARBA00023012"/>
    </source>
</evidence>
<dbReference type="PANTHER" id="PTHR48111">
    <property type="entry name" value="REGULATOR OF RPOS"/>
    <property type="match status" value="1"/>
</dbReference>
<protein>
    <submittedName>
        <fullName evidence="8">Multi-sensor signal transduction histidine kinase</fullName>
    </submittedName>
</protein>
<keyword evidence="1 6" id="KW-0597">Phosphoprotein</keyword>
<name>R7ZL46_9BACT</name>
<dbReference type="InterPro" id="IPR011006">
    <property type="entry name" value="CheY-like_superfamily"/>
</dbReference>
<evidence type="ECO:0000256" key="4">
    <source>
        <dbReference type="ARBA" id="ARBA00023125"/>
    </source>
</evidence>
<dbReference type="InterPro" id="IPR039420">
    <property type="entry name" value="WalR-like"/>
</dbReference>
<dbReference type="GO" id="GO:0006355">
    <property type="term" value="P:regulation of DNA-templated transcription"/>
    <property type="evidence" value="ECO:0007669"/>
    <property type="project" value="TreeGrafter"/>
</dbReference>
<dbReference type="GO" id="GO:0000156">
    <property type="term" value="F:phosphorelay response regulator activity"/>
    <property type="evidence" value="ECO:0007669"/>
    <property type="project" value="TreeGrafter"/>
</dbReference>
<keyword evidence="4" id="KW-0238">DNA-binding</keyword>
<dbReference type="GO" id="GO:0016301">
    <property type="term" value="F:kinase activity"/>
    <property type="evidence" value="ECO:0007669"/>
    <property type="project" value="UniProtKB-KW"/>
</dbReference>
<dbReference type="GO" id="GO:0032993">
    <property type="term" value="C:protein-DNA complex"/>
    <property type="evidence" value="ECO:0007669"/>
    <property type="project" value="TreeGrafter"/>
</dbReference>
<dbReference type="EMBL" id="AQHR01000123">
    <property type="protein sequence ID" value="EON74754.1"/>
    <property type="molecule type" value="Genomic_DNA"/>
</dbReference>
<reference evidence="8 9" key="1">
    <citation type="submission" date="2013-02" db="EMBL/GenBank/DDBJ databases">
        <title>A novel strain isolated from Lonar lake, Maharashtra, India.</title>
        <authorList>
            <person name="Singh A."/>
        </authorList>
    </citation>
    <scope>NUCLEOTIDE SEQUENCE [LARGE SCALE GENOMIC DNA]</scope>
    <source>
        <strain evidence="8 9">AK24</strain>
    </source>
</reference>
<keyword evidence="8" id="KW-0808">Transferase</keyword>
<dbReference type="SUPFAM" id="SSF52172">
    <property type="entry name" value="CheY-like"/>
    <property type="match status" value="1"/>
</dbReference>
<gene>
    <name evidence="8" type="ORF">ADIS_4773</name>
</gene>
<dbReference type="PANTHER" id="PTHR48111:SF1">
    <property type="entry name" value="TWO-COMPONENT RESPONSE REGULATOR ORR33"/>
    <property type="match status" value="1"/>
</dbReference>
<evidence type="ECO:0000256" key="5">
    <source>
        <dbReference type="ARBA" id="ARBA00023163"/>
    </source>
</evidence>
<evidence type="ECO:0000256" key="3">
    <source>
        <dbReference type="ARBA" id="ARBA00023015"/>
    </source>
</evidence>
<dbReference type="Gene3D" id="3.40.50.2300">
    <property type="match status" value="1"/>
</dbReference>
<dbReference type="GO" id="GO:0000976">
    <property type="term" value="F:transcription cis-regulatory region binding"/>
    <property type="evidence" value="ECO:0007669"/>
    <property type="project" value="TreeGrafter"/>
</dbReference>